<dbReference type="InterPro" id="IPR002994">
    <property type="entry name" value="Surf1/Shy1"/>
</dbReference>
<comment type="similarity">
    <text evidence="1">Belongs to the SURF1 family.</text>
</comment>
<dbReference type="GO" id="GO:0005886">
    <property type="term" value="C:plasma membrane"/>
    <property type="evidence" value="ECO:0007669"/>
    <property type="project" value="UniProtKB-SubCell"/>
</dbReference>
<reference evidence="2 3" key="1">
    <citation type="submission" date="2018-10" db="EMBL/GenBank/DDBJ databases">
        <authorList>
            <person name="Li J."/>
        </authorList>
    </citation>
    <scope>NUCLEOTIDE SEQUENCE [LARGE SCALE GENOMIC DNA]</scope>
    <source>
        <strain evidence="2 3">ZD1-4</strain>
    </source>
</reference>
<name>A0A3L7J548_9MICO</name>
<dbReference type="EMBL" id="RCWJ01000001">
    <property type="protein sequence ID" value="RLQ85455.1"/>
    <property type="molecule type" value="Genomic_DNA"/>
</dbReference>
<keyword evidence="1" id="KW-0812">Transmembrane</keyword>
<proteinExistence type="inferred from homology"/>
<keyword evidence="1" id="KW-1003">Cell membrane</keyword>
<evidence type="ECO:0000313" key="2">
    <source>
        <dbReference type="EMBL" id="RLQ85455.1"/>
    </source>
</evidence>
<comment type="caution">
    <text evidence="2">The sequence shown here is derived from an EMBL/GenBank/DDBJ whole genome shotgun (WGS) entry which is preliminary data.</text>
</comment>
<accession>A0A3L7J548</accession>
<protein>
    <recommendedName>
        <fullName evidence="1">SURF1-like protein</fullName>
    </recommendedName>
</protein>
<keyword evidence="1" id="KW-0472">Membrane</keyword>
<comment type="subcellular location">
    <subcellularLocation>
        <location evidence="1">Cell membrane</location>
        <topology evidence="1">Multi-pass membrane protein</topology>
    </subcellularLocation>
</comment>
<dbReference type="Pfam" id="PF02104">
    <property type="entry name" value="SURF1"/>
    <property type="match status" value="1"/>
</dbReference>
<feature type="transmembrane region" description="Helical" evidence="1">
    <location>
        <begin position="211"/>
        <end position="232"/>
    </location>
</feature>
<organism evidence="2 3">
    <name type="scientific">Mycetocola zhadangensis</name>
    <dbReference type="NCBI Taxonomy" id="1164595"/>
    <lineage>
        <taxon>Bacteria</taxon>
        <taxon>Bacillati</taxon>
        <taxon>Actinomycetota</taxon>
        <taxon>Actinomycetes</taxon>
        <taxon>Micrococcales</taxon>
        <taxon>Microbacteriaceae</taxon>
        <taxon>Mycetocola</taxon>
    </lineage>
</organism>
<dbReference type="CDD" id="cd06662">
    <property type="entry name" value="SURF1"/>
    <property type="match status" value="1"/>
</dbReference>
<evidence type="ECO:0000256" key="1">
    <source>
        <dbReference type="RuleBase" id="RU363076"/>
    </source>
</evidence>
<keyword evidence="3" id="KW-1185">Reference proteome</keyword>
<dbReference type="PROSITE" id="PS50895">
    <property type="entry name" value="SURF1"/>
    <property type="match status" value="1"/>
</dbReference>
<evidence type="ECO:0000313" key="3">
    <source>
        <dbReference type="Proteomes" id="UP000282460"/>
    </source>
</evidence>
<dbReference type="Proteomes" id="UP000282460">
    <property type="component" value="Unassembled WGS sequence"/>
</dbReference>
<keyword evidence="1" id="KW-1133">Transmembrane helix</keyword>
<comment type="caution">
    <text evidence="1">Lacks conserved residue(s) required for the propagation of feature annotation.</text>
</comment>
<gene>
    <name evidence="2" type="ORF">D9V28_00740</name>
</gene>
<dbReference type="AlphaFoldDB" id="A0A3L7J548"/>
<sequence length="257" mass="28212">MLEPRWIAMLLLALLVSGAFAWLGQWQLERAVISTETVDQPTERTRALEDVAETGGSLRDSVIGQLVEVTGTYVPGDFLVVSNRVNLDRTGYWVTGHLVTETEPEASIAVALGWTEEREVADEVAADLNAGAEASAVKIAGRLNASQAPELPDEDSDPFELTTMSTAAFVNIWSELGDRPVYNGYVVSDDAPETLTVIDAPAVVEEVSLNWLNIFYAIEWIVFAGFAVFVWFHLVKDAKSRRDEEAELERTGNGHVD</sequence>